<sequence length="56" mass="6341">MTATRKPPWKKPKPPGAGASTPLTERQRDAARKRAEEAGRRYPNLVDNMWAARQPK</sequence>
<dbReference type="Proteomes" id="UP000241788">
    <property type="component" value="Unassembled WGS sequence"/>
</dbReference>
<evidence type="ECO:0000256" key="1">
    <source>
        <dbReference type="SAM" id="MobiDB-lite"/>
    </source>
</evidence>
<name>A0A1N6QGM7_9GAMM</name>
<feature type="compositionally biased region" description="Basic and acidic residues" evidence="1">
    <location>
        <begin position="25"/>
        <end position="40"/>
    </location>
</feature>
<dbReference type="RefSeq" id="WP_165688546.1">
    <property type="nucleotide sequence ID" value="NZ_FTLW01000002.1"/>
</dbReference>
<dbReference type="AlphaFoldDB" id="A0A1N6QGM7"/>
<evidence type="ECO:0000313" key="3">
    <source>
        <dbReference type="Proteomes" id="UP000241788"/>
    </source>
</evidence>
<dbReference type="STRING" id="1604334.SAMN05421546_0697"/>
<gene>
    <name evidence="2" type="ORF">SAMN05421546_0697</name>
</gene>
<proteinExistence type="predicted"/>
<keyword evidence="3" id="KW-1185">Reference proteome</keyword>
<organism evidence="2 3">
    <name type="scientific">Solilutibacter tolerans</name>
    <dbReference type="NCBI Taxonomy" id="1604334"/>
    <lineage>
        <taxon>Bacteria</taxon>
        <taxon>Pseudomonadati</taxon>
        <taxon>Pseudomonadota</taxon>
        <taxon>Gammaproteobacteria</taxon>
        <taxon>Lysobacterales</taxon>
        <taxon>Lysobacteraceae</taxon>
        <taxon>Solilutibacter</taxon>
    </lineage>
</organism>
<evidence type="ECO:0000313" key="2">
    <source>
        <dbReference type="EMBL" id="SIQ15729.1"/>
    </source>
</evidence>
<protein>
    <submittedName>
        <fullName evidence="2">Uncharacterized protein</fullName>
    </submittedName>
</protein>
<accession>A0A1N6QGM7</accession>
<feature type="region of interest" description="Disordered" evidence="1">
    <location>
        <begin position="1"/>
        <end position="56"/>
    </location>
</feature>
<dbReference type="EMBL" id="FTLW01000002">
    <property type="protein sequence ID" value="SIQ15729.1"/>
    <property type="molecule type" value="Genomic_DNA"/>
</dbReference>
<reference evidence="3" key="1">
    <citation type="submission" date="2017-01" db="EMBL/GenBank/DDBJ databases">
        <authorList>
            <person name="Varghese N."/>
            <person name="Submissions S."/>
        </authorList>
    </citation>
    <scope>NUCLEOTIDE SEQUENCE [LARGE SCALE GENOMIC DNA]</scope>
    <source>
        <strain evidence="3">UM1</strain>
    </source>
</reference>